<dbReference type="InterPro" id="IPR051532">
    <property type="entry name" value="Ester_Hydrolysis_Enzymes"/>
</dbReference>
<evidence type="ECO:0000313" key="2">
    <source>
        <dbReference type="EMBL" id="VEV95500.1"/>
    </source>
</evidence>
<feature type="domain" description="SGNH hydrolase-type esterase" evidence="1">
    <location>
        <begin position="58"/>
        <end position="247"/>
    </location>
</feature>
<dbReference type="AlphaFoldDB" id="A0A653E143"/>
<reference evidence="2" key="1">
    <citation type="submission" date="2019-02" db="EMBL/GenBank/DDBJ databases">
        <authorList>
            <consortium name="Genoscope - CEA"/>
            <person name="William W."/>
        </authorList>
    </citation>
    <scope>NUCLEOTIDE SEQUENCE [LARGE SCALE GENOMIC DNA]</scope>
    <source>
        <strain evidence="2">YSy11</strain>
    </source>
</reference>
<gene>
    <name evidence="2" type="ORF">PMYSY11_0453</name>
</gene>
<organism evidence="2">
    <name type="scientific">Pseudomonas marincola</name>
    <dbReference type="NCBI Taxonomy" id="437900"/>
    <lineage>
        <taxon>Bacteria</taxon>
        <taxon>Pseudomonadati</taxon>
        <taxon>Pseudomonadota</taxon>
        <taxon>Gammaproteobacteria</taxon>
        <taxon>Pseudomonadales</taxon>
        <taxon>Pseudomonadaceae</taxon>
        <taxon>Pseudomonas</taxon>
    </lineage>
</organism>
<protein>
    <recommendedName>
        <fullName evidence="1">SGNH hydrolase-type esterase domain-containing protein</fullName>
    </recommendedName>
</protein>
<dbReference type="InterPro" id="IPR013830">
    <property type="entry name" value="SGNH_hydro"/>
</dbReference>
<sequence length="265" mass="28283">MSAALASAWWLLVLALSPVVLPMAVLTRRKALRLMPAAGEQAGVAGAALAGEPLRLLVLGESTAVGVGVSCMQLALAGQLAGAMSQRFSRPVAWQVCGENGITAAKLHQRYVSQRMLSQGALPQRVTTPAAGPHDLVVVLLGVNDTTHLSSLKRWQASLQQIVHSLQHHAQTTADRVVFSGVPPLQHFTALPWLFRRLLGLRAAMLDRAMREAATATGAQYLALDMDFAAHLMAVDGYHPSAAGYRLWADNLLLGIRLQPQGSQA</sequence>
<proteinExistence type="predicted"/>
<name>A0A653E143_9PSED</name>
<dbReference type="GO" id="GO:0004622">
    <property type="term" value="F:phosphatidylcholine lysophospholipase activity"/>
    <property type="evidence" value="ECO:0007669"/>
    <property type="project" value="TreeGrafter"/>
</dbReference>
<dbReference type="EMBL" id="LR215729">
    <property type="protein sequence ID" value="VEV95500.1"/>
    <property type="molecule type" value="Genomic_DNA"/>
</dbReference>
<dbReference type="PANTHER" id="PTHR30383">
    <property type="entry name" value="THIOESTERASE 1/PROTEASE 1/LYSOPHOSPHOLIPASE L1"/>
    <property type="match status" value="1"/>
</dbReference>
<accession>A0A653E143</accession>
<dbReference type="CDD" id="cd01836">
    <property type="entry name" value="FeeA_FeeB_like"/>
    <property type="match status" value="1"/>
</dbReference>
<dbReference type="Gene3D" id="3.40.50.1110">
    <property type="entry name" value="SGNH hydrolase"/>
    <property type="match status" value="1"/>
</dbReference>
<dbReference type="SUPFAM" id="SSF52266">
    <property type="entry name" value="SGNH hydrolase"/>
    <property type="match status" value="1"/>
</dbReference>
<evidence type="ECO:0000259" key="1">
    <source>
        <dbReference type="Pfam" id="PF13472"/>
    </source>
</evidence>
<dbReference type="InterPro" id="IPR036514">
    <property type="entry name" value="SGNH_hydro_sf"/>
</dbReference>
<dbReference type="RefSeq" id="WP_069899571.1">
    <property type="nucleotide sequence ID" value="NZ_LR215729.2"/>
</dbReference>
<dbReference type="PANTHER" id="PTHR30383:SF24">
    <property type="entry name" value="THIOESTERASE 1_PROTEASE 1_LYSOPHOSPHOLIPASE L1"/>
    <property type="match status" value="1"/>
</dbReference>
<dbReference type="Pfam" id="PF13472">
    <property type="entry name" value="Lipase_GDSL_2"/>
    <property type="match status" value="1"/>
</dbReference>